<keyword evidence="5 8" id="KW-0472">Membrane</keyword>
<dbReference type="InterPro" id="IPR050790">
    <property type="entry name" value="ExbB/TolQ_transport"/>
</dbReference>
<dbReference type="PANTHER" id="PTHR30625">
    <property type="entry name" value="PROTEIN TOLQ"/>
    <property type="match status" value="1"/>
</dbReference>
<evidence type="ECO:0000313" key="11">
    <source>
        <dbReference type="EMBL" id="SKA82056.1"/>
    </source>
</evidence>
<evidence type="ECO:0000256" key="1">
    <source>
        <dbReference type="ARBA" id="ARBA00004651"/>
    </source>
</evidence>
<dbReference type="PANTHER" id="PTHR30625:SF11">
    <property type="entry name" value="MOTA_TOLQ_EXBB PROTON CHANNEL DOMAIN-CONTAINING PROTEIN"/>
    <property type="match status" value="1"/>
</dbReference>
<feature type="chain" id="PRO_5012527033" evidence="9">
    <location>
        <begin position="32"/>
        <end position="487"/>
    </location>
</feature>
<dbReference type="PIRSF" id="PIRSF037714">
    <property type="entry name" value="TolR"/>
    <property type="match status" value="1"/>
</dbReference>
<evidence type="ECO:0000256" key="3">
    <source>
        <dbReference type="ARBA" id="ARBA00022692"/>
    </source>
</evidence>
<keyword evidence="2" id="KW-1003">Cell membrane</keyword>
<evidence type="ECO:0000256" key="7">
    <source>
        <dbReference type="SAM" id="Coils"/>
    </source>
</evidence>
<dbReference type="EMBL" id="FUYC01000005">
    <property type="protein sequence ID" value="SKA82056.1"/>
    <property type="molecule type" value="Genomic_DNA"/>
</dbReference>
<keyword evidence="3 8" id="KW-0812">Transmembrane</keyword>
<feature type="transmembrane region" description="Helical" evidence="8">
    <location>
        <begin position="389"/>
        <end position="413"/>
    </location>
</feature>
<feature type="transmembrane region" description="Helical" evidence="8">
    <location>
        <begin position="292"/>
        <end position="314"/>
    </location>
</feature>
<protein>
    <submittedName>
        <fullName evidence="11">Biopolymer transport protein ExbB</fullName>
    </submittedName>
</protein>
<evidence type="ECO:0000256" key="8">
    <source>
        <dbReference type="SAM" id="Phobius"/>
    </source>
</evidence>
<feature type="signal peptide" evidence="9">
    <location>
        <begin position="1"/>
        <end position="31"/>
    </location>
</feature>
<comment type="similarity">
    <text evidence="6">Belongs to the exbB/tolQ family.</text>
</comment>
<dbReference type="OrthoDB" id="4045at2"/>
<evidence type="ECO:0000256" key="4">
    <source>
        <dbReference type="ARBA" id="ARBA00022989"/>
    </source>
</evidence>
<keyword evidence="12" id="KW-1185">Reference proteome</keyword>
<reference evidence="11 12" key="1">
    <citation type="submission" date="2017-02" db="EMBL/GenBank/DDBJ databases">
        <authorList>
            <person name="Peterson S.W."/>
        </authorList>
    </citation>
    <scope>NUCLEOTIDE SEQUENCE [LARGE SCALE GENOMIC DNA]</scope>
    <source>
        <strain evidence="11 12">DSM 16080</strain>
    </source>
</reference>
<feature type="coiled-coil region" evidence="7">
    <location>
        <begin position="41"/>
        <end position="128"/>
    </location>
</feature>
<evidence type="ECO:0000259" key="10">
    <source>
        <dbReference type="Pfam" id="PF01618"/>
    </source>
</evidence>
<keyword evidence="4 8" id="KW-1133">Transmembrane helix</keyword>
<dbReference type="GO" id="GO:0017038">
    <property type="term" value="P:protein import"/>
    <property type="evidence" value="ECO:0007669"/>
    <property type="project" value="TreeGrafter"/>
</dbReference>
<keyword evidence="6" id="KW-0813">Transport</keyword>
<dbReference type="AlphaFoldDB" id="A0A1T4WXK3"/>
<dbReference type="InterPro" id="IPR002898">
    <property type="entry name" value="MotA_ExbB_proton_chnl"/>
</dbReference>
<evidence type="ECO:0000256" key="2">
    <source>
        <dbReference type="ARBA" id="ARBA00022475"/>
    </source>
</evidence>
<gene>
    <name evidence="11" type="ORF">SAMN02745704_01495</name>
</gene>
<dbReference type="Pfam" id="PF01618">
    <property type="entry name" value="MotA_ExbB"/>
    <property type="match status" value="1"/>
</dbReference>
<proteinExistence type="inferred from homology"/>
<keyword evidence="6" id="KW-0653">Protein transport</keyword>
<dbReference type="GO" id="GO:0005886">
    <property type="term" value="C:plasma membrane"/>
    <property type="evidence" value="ECO:0007669"/>
    <property type="project" value="UniProtKB-SubCell"/>
</dbReference>
<accession>A0A1T4WXK3</accession>
<feature type="transmembrane region" description="Helical" evidence="8">
    <location>
        <begin position="433"/>
        <end position="454"/>
    </location>
</feature>
<keyword evidence="7" id="KW-0175">Coiled coil</keyword>
<dbReference type="Proteomes" id="UP000190027">
    <property type="component" value="Unassembled WGS sequence"/>
</dbReference>
<feature type="domain" description="MotA/TolQ/ExbB proton channel" evidence="10">
    <location>
        <begin position="350"/>
        <end position="470"/>
    </location>
</feature>
<dbReference type="STRING" id="1121449.SAMN02745704_01495"/>
<name>A0A1T4WXK3_9BACT</name>
<dbReference type="InterPro" id="IPR017270">
    <property type="entry name" value="MotA/TolQ/ExbB-rel"/>
</dbReference>
<evidence type="ECO:0000256" key="5">
    <source>
        <dbReference type="ARBA" id="ARBA00023136"/>
    </source>
</evidence>
<evidence type="ECO:0000313" key="12">
    <source>
        <dbReference type="Proteomes" id="UP000190027"/>
    </source>
</evidence>
<keyword evidence="9" id="KW-0732">Signal</keyword>
<evidence type="ECO:0000256" key="9">
    <source>
        <dbReference type="SAM" id="SignalP"/>
    </source>
</evidence>
<comment type="subcellular location">
    <subcellularLocation>
        <location evidence="1">Cell membrane</location>
        <topology evidence="1">Multi-pass membrane protein</topology>
    </subcellularLocation>
    <subcellularLocation>
        <location evidence="6">Membrane</location>
        <topology evidence="6">Multi-pass membrane protein</topology>
    </subcellularLocation>
</comment>
<organism evidence="11 12">
    <name type="scientific">Paucidesulfovibrio gracilis DSM 16080</name>
    <dbReference type="NCBI Taxonomy" id="1121449"/>
    <lineage>
        <taxon>Bacteria</taxon>
        <taxon>Pseudomonadati</taxon>
        <taxon>Thermodesulfobacteriota</taxon>
        <taxon>Desulfovibrionia</taxon>
        <taxon>Desulfovibrionales</taxon>
        <taxon>Desulfovibrionaceae</taxon>
        <taxon>Paucidesulfovibrio</taxon>
    </lineage>
</organism>
<sequence length="487" mass="53092">MSRHTIFPLPFRTAAILFCLGLLCLQPVARAAAQPDLSSEARELDALAREIRNDTDSAEQQLAARRTALRGELEALRQKVRRQEQQLQERRERFAALGEQERTARQALAEQERDLAQIETSVLNAARDAEALFLTSLTAALVPERLGTCRSLLDGEGFPPFTDIRRLCESLFDQIRDTGAVQAETVPVLTSDGTRRSTLVVRMGETSAFCRDQGELRGISLLPGGELSVSRAALPGDAQQAAAQALDLAEQPSADHTALLVDTVVPDLSEGVWFAAESDDQGFSARLTSGGFLVWPILFAGAAGLLIGLERLWLLLRVRRTSSQTLARLEELLLSGKAEECRALCRESRDSPACRVMEAGLDHAGAPKDVLENVFHDAILKEVPRLERFLPTLSVLGAVAPLLGLLGTVTGMINTFGMMTLFGNSDPKLMSGGISEALITTQLGLGVAIPILLLHHFLERRVDRIVGDMEEKSVAFSVTLLHREPRP</sequence>
<evidence type="ECO:0000256" key="6">
    <source>
        <dbReference type="RuleBase" id="RU004057"/>
    </source>
</evidence>
<dbReference type="RefSeq" id="WP_144019274.1">
    <property type="nucleotide sequence ID" value="NZ_FUYC01000005.1"/>
</dbReference>